<feature type="transmembrane region" description="Helical" evidence="1">
    <location>
        <begin position="160"/>
        <end position="178"/>
    </location>
</feature>
<keyword evidence="1" id="KW-0812">Transmembrane</keyword>
<dbReference type="AlphaFoldDB" id="A0A2U3KH39"/>
<dbReference type="InterPro" id="IPR010787">
    <property type="entry name" value="DUF1385"/>
</dbReference>
<organism evidence="2 3">
    <name type="scientific">Candidatus Desulfosporosinus infrequens</name>
    <dbReference type="NCBI Taxonomy" id="2043169"/>
    <lineage>
        <taxon>Bacteria</taxon>
        <taxon>Bacillati</taxon>
        <taxon>Bacillota</taxon>
        <taxon>Clostridia</taxon>
        <taxon>Eubacteriales</taxon>
        <taxon>Desulfitobacteriaceae</taxon>
        <taxon>Desulfosporosinus</taxon>
    </lineage>
</organism>
<keyword evidence="1" id="KW-0472">Membrane</keyword>
<evidence type="ECO:0000313" key="2">
    <source>
        <dbReference type="EMBL" id="SPF38847.1"/>
    </source>
</evidence>
<dbReference type="PANTHER" id="PTHR42867:SF1">
    <property type="entry name" value="MEMBRANE PROTEIN-RELATED"/>
    <property type="match status" value="1"/>
</dbReference>
<feature type="transmembrane region" description="Helical" evidence="1">
    <location>
        <begin position="73"/>
        <end position="92"/>
    </location>
</feature>
<dbReference type="PANTHER" id="PTHR42867">
    <property type="entry name" value="MEMBRANE PROTEIN-RELATED"/>
    <property type="match status" value="1"/>
</dbReference>
<reference evidence="3" key="1">
    <citation type="submission" date="2018-02" db="EMBL/GenBank/DDBJ databases">
        <authorList>
            <person name="Hausmann B."/>
        </authorList>
    </citation>
    <scope>NUCLEOTIDE SEQUENCE [LARGE SCALE GENOMIC DNA]</scope>
    <source>
        <strain evidence="3">Peat soil MAG SbF1</strain>
    </source>
</reference>
<evidence type="ECO:0000313" key="3">
    <source>
        <dbReference type="Proteomes" id="UP000238916"/>
    </source>
</evidence>
<evidence type="ECO:0000256" key="1">
    <source>
        <dbReference type="SAM" id="Phobius"/>
    </source>
</evidence>
<proteinExistence type="predicted"/>
<sequence length="251" mass="28399">MFYAKENGVSDLAVLGGRAHVNGITFATSKYVVRGKLKNAVVTLNVQKLPESRLLEAMDRVPFVRGISKLAKLNWNLFLFVVLLLAIPWNWIFLPNYTDATVSVWSVIVEYGVVPIVLIFLLKRLWQFHGAEHKAFNVYTSGGQLVPELVMAADRVSGRCGTNLVVIVIPIYFLLSFILYQFPLLMYLVSMSVGYEIFNWSSRRNRLKVVFKIAAIIQKYIVTKEPDEEQILVAISTLSKAIELDQGRSVK</sequence>
<dbReference type="Proteomes" id="UP000238916">
    <property type="component" value="Unassembled WGS sequence"/>
</dbReference>
<gene>
    <name evidence="2" type="ORF">SBF1_1990009</name>
</gene>
<protein>
    <submittedName>
        <fullName evidence="2">Putative metal-dependent enzyme</fullName>
    </submittedName>
</protein>
<dbReference type="Pfam" id="PF07136">
    <property type="entry name" value="DUF1385"/>
    <property type="match status" value="1"/>
</dbReference>
<name>A0A2U3KH39_9FIRM</name>
<accession>A0A2U3KH39</accession>
<keyword evidence="1" id="KW-1133">Transmembrane helix</keyword>
<dbReference type="EMBL" id="OMOF01000111">
    <property type="protein sequence ID" value="SPF38847.1"/>
    <property type="molecule type" value="Genomic_DNA"/>
</dbReference>
<feature type="transmembrane region" description="Helical" evidence="1">
    <location>
        <begin position="104"/>
        <end position="122"/>
    </location>
</feature>